<name>A0A1I0U4L3_9GAMM</name>
<sequence>MDLSSRIRRVAEALSRAERILVITGAGLSADSGLPTYRGLGGLYNGVTEEGIPIEEAISGPMLQRDPALCWKYLALLGRACLAARPNGGHRAIARLQALKPQCWVLTQNIDGYHRQAGSPAERLIEIHGEMAPLFCQSCGRESDHVSQYLERELPPRCDGCGGILRPPVVLFGEMLPEHAIDTLYAQLRQGFDAVLAVGTTAGFPYISEPVLRTRQQGGFTAEINPAVTDLSPVVDVHLKGRALDVLEELLSHISID</sequence>
<dbReference type="Proteomes" id="UP000515591">
    <property type="component" value="Chromosome"/>
</dbReference>
<dbReference type="InterPro" id="IPR029035">
    <property type="entry name" value="DHS-like_NAD/FAD-binding_dom"/>
</dbReference>
<dbReference type="Pfam" id="PF02146">
    <property type="entry name" value="SIR2"/>
    <property type="match status" value="1"/>
</dbReference>
<organism evidence="1 2">
    <name type="scientific">Metapseudomonas otitidis</name>
    <dbReference type="NCBI Taxonomy" id="319939"/>
    <lineage>
        <taxon>Bacteria</taxon>
        <taxon>Pseudomonadati</taxon>
        <taxon>Pseudomonadota</taxon>
        <taxon>Gammaproteobacteria</taxon>
        <taxon>Pseudomonadales</taxon>
        <taxon>Pseudomonadaceae</taxon>
        <taxon>Metapseudomonas</taxon>
    </lineage>
</organism>
<dbReference type="GO" id="GO:0017136">
    <property type="term" value="F:histone deacetylase activity, NAD-dependent"/>
    <property type="evidence" value="ECO:0007669"/>
    <property type="project" value="TreeGrafter"/>
</dbReference>
<evidence type="ECO:0000313" key="2">
    <source>
        <dbReference type="Proteomes" id="UP000515591"/>
    </source>
</evidence>
<dbReference type="CDD" id="cd01407">
    <property type="entry name" value="SIR2-fam"/>
    <property type="match status" value="1"/>
</dbReference>
<dbReference type="InterPro" id="IPR026590">
    <property type="entry name" value="Ssirtuin_cat_dom"/>
</dbReference>
<dbReference type="RefSeq" id="WP_044412566.1">
    <property type="nucleotide sequence ID" value="NZ_AP022213.1"/>
</dbReference>
<dbReference type="PANTHER" id="PTHR11085:SF4">
    <property type="entry name" value="NAD-DEPENDENT PROTEIN DEACYLASE"/>
    <property type="match status" value="1"/>
</dbReference>
<gene>
    <name evidence="1" type="primary">cobB2</name>
    <name evidence="1" type="ORF">WP8S17C03_41150</name>
</gene>
<dbReference type="Gene3D" id="3.30.1600.10">
    <property type="entry name" value="SIR2/SIRT2 'Small Domain"/>
    <property type="match status" value="1"/>
</dbReference>
<protein>
    <submittedName>
        <fullName evidence="1">NAD-dependent protein deacylase 2</fullName>
    </submittedName>
</protein>
<dbReference type="SUPFAM" id="SSF52467">
    <property type="entry name" value="DHS-like NAD/FAD-binding domain"/>
    <property type="match status" value="1"/>
</dbReference>
<dbReference type="PROSITE" id="PS50305">
    <property type="entry name" value="SIRTUIN"/>
    <property type="match status" value="1"/>
</dbReference>
<dbReference type="PANTHER" id="PTHR11085">
    <property type="entry name" value="NAD-DEPENDENT PROTEIN DEACYLASE SIRTUIN-5, MITOCHONDRIAL-RELATED"/>
    <property type="match status" value="1"/>
</dbReference>
<dbReference type="STRING" id="319939.SAMN05216263_10822"/>
<evidence type="ECO:0000313" key="1">
    <source>
        <dbReference type="EMBL" id="BBT18066.1"/>
    </source>
</evidence>
<dbReference type="AlphaFoldDB" id="A0A1I0U4L3"/>
<accession>A0A1I0U4L3</accession>
<reference evidence="1 2" key="1">
    <citation type="submission" date="2019-12" db="EMBL/GenBank/DDBJ databases">
        <title>complete genome sequences of Pseudomonas otitidis str. WP8-S17-CRE-03 isolated from wastewater treatment plant effluent.</title>
        <authorList>
            <person name="Sekizuka T."/>
            <person name="Itokawa K."/>
            <person name="Yatsu K."/>
            <person name="Inamine Y."/>
            <person name="Kuroda M."/>
        </authorList>
    </citation>
    <scope>NUCLEOTIDE SEQUENCE [LARGE SCALE GENOMIC DNA]</scope>
    <source>
        <strain evidence="1 2">WP8-S17-CRE-03</strain>
    </source>
</reference>
<dbReference type="NCBIfam" id="NF001753">
    <property type="entry name" value="PRK00481.1-3"/>
    <property type="match status" value="1"/>
</dbReference>
<dbReference type="EMBL" id="AP022213">
    <property type="protein sequence ID" value="BBT18066.1"/>
    <property type="molecule type" value="Genomic_DNA"/>
</dbReference>
<dbReference type="InterPro" id="IPR003000">
    <property type="entry name" value="Sirtuin"/>
</dbReference>
<dbReference type="InterPro" id="IPR050134">
    <property type="entry name" value="NAD-dep_sirtuin_deacylases"/>
</dbReference>
<dbReference type="InterPro" id="IPR026591">
    <property type="entry name" value="Sirtuin_cat_small_dom_sf"/>
</dbReference>
<dbReference type="Gene3D" id="3.40.50.1220">
    <property type="entry name" value="TPP-binding domain"/>
    <property type="match status" value="1"/>
</dbReference>
<dbReference type="GO" id="GO:0070403">
    <property type="term" value="F:NAD+ binding"/>
    <property type="evidence" value="ECO:0007669"/>
    <property type="project" value="InterPro"/>
</dbReference>
<proteinExistence type="predicted"/>